<dbReference type="AlphaFoldDB" id="A0A7G1GA18"/>
<dbReference type="InParanoid" id="A0A7G1GA18"/>
<evidence type="ECO:0000313" key="2">
    <source>
        <dbReference type="EMBL" id="BBE31877.1"/>
    </source>
</evidence>
<protein>
    <submittedName>
        <fullName evidence="2">Uncharacterized protein</fullName>
    </submittedName>
</protein>
<name>A0A7G1GA18_9BACT</name>
<gene>
    <name evidence="2" type="ORF">OSSY52_20180</name>
</gene>
<dbReference type="Proteomes" id="UP000516361">
    <property type="component" value="Chromosome"/>
</dbReference>
<evidence type="ECO:0000313" key="3">
    <source>
        <dbReference type="Proteomes" id="UP000516361"/>
    </source>
</evidence>
<keyword evidence="1" id="KW-0472">Membrane</keyword>
<keyword evidence="1" id="KW-0812">Transmembrane</keyword>
<dbReference type="EMBL" id="AP018712">
    <property type="protein sequence ID" value="BBE31877.1"/>
    <property type="molecule type" value="Genomic_DNA"/>
</dbReference>
<dbReference type="RefSeq" id="WP_190614707.1">
    <property type="nucleotide sequence ID" value="NZ_AP018712.1"/>
</dbReference>
<organism evidence="2 3">
    <name type="scientific">Tepiditoga spiralis</name>
    <dbReference type="NCBI Taxonomy" id="2108365"/>
    <lineage>
        <taxon>Bacteria</taxon>
        <taxon>Thermotogati</taxon>
        <taxon>Thermotogota</taxon>
        <taxon>Thermotogae</taxon>
        <taxon>Petrotogales</taxon>
        <taxon>Petrotogaceae</taxon>
        <taxon>Tepiditoga</taxon>
    </lineage>
</organism>
<sequence length="227" mass="27191">MISKEEKENTIKNFLSILGIMAVIYLLSFFAWQRYELHLKNKIHYPYVQLRDSGYTTVKYYPYKFKNTSIEINLTNKINIYNISTKYGNGEIKTFDSRYFIFENSNFSIIAYPSYEYRGLEYKAFSKKKVLNFIIIPTEEKLNNIFEILETLIKDKKNELIKGENNLIITGKTACIKYEDETYTIPEEVLKVFKSKNYYYFYVLENKFNKVYIANKTQEKIYEIILL</sequence>
<feature type="transmembrane region" description="Helical" evidence="1">
    <location>
        <begin position="14"/>
        <end position="32"/>
    </location>
</feature>
<dbReference type="KEGG" id="ocy:OSSY52_20180"/>
<evidence type="ECO:0000256" key="1">
    <source>
        <dbReference type="SAM" id="Phobius"/>
    </source>
</evidence>
<proteinExistence type="predicted"/>
<keyword evidence="3" id="KW-1185">Reference proteome</keyword>
<keyword evidence="1" id="KW-1133">Transmembrane helix</keyword>
<accession>A0A7G1GA18</accession>
<reference evidence="2 3" key="1">
    <citation type="submission" date="2018-06" db="EMBL/GenBank/DDBJ databases">
        <title>Genome sequencing of Oceanotoga sp. sy52.</title>
        <authorList>
            <person name="Mori K."/>
        </authorList>
    </citation>
    <scope>NUCLEOTIDE SEQUENCE [LARGE SCALE GENOMIC DNA]</scope>
    <source>
        <strain evidence="3">sy52</strain>
    </source>
</reference>